<feature type="non-terminal residue" evidence="1">
    <location>
        <position position="1"/>
    </location>
</feature>
<reference evidence="1" key="1">
    <citation type="submission" date="2022-03" db="EMBL/GenBank/DDBJ databases">
        <authorList>
            <person name="Martin C."/>
        </authorList>
    </citation>
    <scope>NUCLEOTIDE SEQUENCE</scope>
</reference>
<gene>
    <name evidence="1" type="ORF">OFUS_LOCUS5737</name>
</gene>
<organism evidence="1 2">
    <name type="scientific">Owenia fusiformis</name>
    <name type="common">Polychaete worm</name>
    <dbReference type="NCBI Taxonomy" id="6347"/>
    <lineage>
        <taxon>Eukaryota</taxon>
        <taxon>Metazoa</taxon>
        <taxon>Spiralia</taxon>
        <taxon>Lophotrochozoa</taxon>
        <taxon>Annelida</taxon>
        <taxon>Polychaeta</taxon>
        <taxon>Sedentaria</taxon>
        <taxon>Canalipalpata</taxon>
        <taxon>Sabellida</taxon>
        <taxon>Oweniida</taxon>
        <taxon>Oweniidae</taxon>
        <taxon>Owenia</taxon>
    </lineage>
</organism>
<comment type="caution">
    <text evidence="1">The sequence shown here is derived from an EMBL/GenBank/DDBJ whole genome shotgun (WGS) entry which is preliminary data.</text>
</comment>
<dbReference type="Proteomes" id="UP000749559">
    <property type="component" value="Unassembled WGS sequence"/>
</dbReference>
<dbReference type="EMBL" id="CAIIXF020000003">
    <property type="protein sequence ID" value="CAH1778875.1"/>
    <property type="molecule type" value="Genomic_DNA"/>
</dbReference>
<sequence>VLNNLRSIQLLKVLTLVISNPDVQEILMKKKLTNVVNVDDCILVNPVITESGNQKANKIIYRGQTIRGVMAPKYTRRNDLVIAYHFNDSVSYAEVQYFIHIDGRTYASTVEY</sequence>
<proteinExistence type="predicted"/>
<keyword evidence="2" id="KW-1185">Reference proteome</keyword>
<accession>A0A8S4NDI3</accession>
<protein>
    <submittedName>
        <fullName evidence="1">Uncharacterized protein</fullName>
    </submittedName>
</protein>
<evidence type="ECO:0000313" key="1">
    <source>
        <dbReference type="EMBL" id="CAH1778875.1"/>
    </source>
</evidence>
<dbReference type="AlphaFoldDB" id="A0A8S4NDI3"/>
<evidence type="ECO:0000313" key="2">
    <source>
        <dbReference type="Proteomes" id="UP000749559"/>
    </source>
</evidence>
<name>A0A8S4NDI3_OWEFU</name>